<dbReference type="AlphaFoldDB" id="A0A6I2FED7"/>
<comment type="caution">
    <text evidence="4">The sequence shown here is derived from an EMBL/GenBank/DDBJ whole genome shotgun (WGS) entry which is preliminary data.</text>
</comment>
<gene>
    <name evidence="4" type="ORF">GE115_06110</name>
</gene>
<dbReference type="Pfam" id="PF20737">
    <property type="entry name" value="Glyco_hydro127C"/>
    <property type="match status" value="1"/>
</dbReference>
<evidence type="ECO:0000313" key="5">
    <source>
        <dbReference type="Proteomes" id="UP000431080"/>
    </source>
</evidence>
<feature type="domain" description="Non-reducing end beta-L-arabinofuranosidase-like GH127 catalytic" evidence="1">
    <location>
        <begin position="40"/>
        <end position="451"/>
    </location>
</feature>
<protein>
    <submittedName>
        <fullName evidence="4">Glycoside hydrolase family 127 protein</fullName>
    </submittedName>
</protein>
<dbReference type="InterPro" id="IPR049046">
    <property type="entry name" value="Beta-AFase-like_GH127_middle"/>
</dbReference>
<organism evidence="4 5">
    <name type="scientific">Agromyces agglutinans</name>
    <dbReference type="NCBI Taxonomy" id="2662258"/>
    <lineage>
        <taxon>Bacteria</taxon>
        <taxon>Bacillati</taxon>
        <taxon>Actinomycetota</taxon>
        <taxon>Actinomycetes</taxon>
        <taxon>Micrococcales</taxon>
        <taxon>Microbacteriaceae</taxon>
        <taxon>Agromyces</taxon>
    </lineage>
</organism>
<dbReference type="SUPFAM" id="SSF48208">
    <property type="entry name" value="Six-hairpin glycosidases"/>
    <property type="match status" value="1"/>
</dbReference>
<name>A0A6I2FED7_9MICO</name>
<feature type="domain" description="Non-reducing end beta-L-arabinofuranosidase-like GH127 middle" evidence="2">
    <location>
        <begin position="462"/>
        <end position="565"/>
    </location>
</feature>
<dbReference type="EMBL" id="WJIF01000002">
    <property type="protein sequence ID" value="MRG59448.1"/>
    <property type="molecule type" value="Genomic_DNA"/>
</dbReference>
<accession>A0A6I2FED7</accession>
<dbReference type="InterPro" id="IPR049174">
    <property type="entry name" value="Beta-AFase-like"/>
</dbReference>
<evidence type="ECO:0000259" key="1">
    <source>
        <dbReference type="Pfam" id="PF07944"/>
    </source>
</evidence>
<dbReference type="InterPro" id="IPR008928">
    <property type="entry name" value="6-hairpin_glycosidase_sf"/>
</dbReference>
<dbReference type="Pfam" id="PF07944">
    <property type="entry name" value="Beta-AFase-like_GH127_cat"/>
    <property type="match status" value="1"/>
</dbReference>
<dbReference type="Proteomes" id="UP000431080">
    <property type="component" value="Unassembled WGS sequence"/>
</dbReference>
<dbReference type="PANTHER" id="PTHR43465:SF2">
    <property type="entry name" value="DUF1680 DOMAIN PROTEIN (AFU_ORTHOLOGUE AFUA_1G08910)"/>
    <property type="match status" value="1"/>
</dbReference>
<feature type="domain" description="Non-reducing end beta-L-arabinofuranosidase-like GH127 C-terminal" evidence="3">
    <location>
        <begin position="568"/>
        <end position="668"/>
    </location>
</feature>
<keyword evidence="4" id="KW-0378">Hydrolase</keyword>
<evidence type="ECO:0000313" key="4">
    <source>
        <dbReference type="EMBL" id="MRG59448.1"/>
    </source>
</evidence>
<dbReference type="Pfam" id="PF20736">
    <property type="entry name" value="Glyco_hydro127M"/>
    <property type="match status" value="1"/>
</dbReference>
<evidence type="ECO:0000259" key="2">
    <source>
        <dbReference type="Pfam" id="PF20736"/>
    </source>
</evidence>
<dbReference type="InterPro" id="IPR049049">
    <property type="entry name" value="Beta-AFase-like_GH127_C"/>
</dbReference>
<evidence type="ECO:0000259" key="3">
    <source>
        <dbReference type="Pfam" id="PF20737"/>
    </source>
</evidence>
<dbReference type="PANTHER" id="PTHR43465">
    <property type="entry name" value="DUF1680 DOMAIN PROTEIN (AFU_ORTHOLOGUE AFUA_1G08910)"/>
    <property type="match status" value="1"/>
</dbReference>
<sequence>MNMTRSTTAHLAPVAPVAPAPVAPVAPSAGALRPLGLDEVAITGGFWHRRQEVNGEATLAHIEHWLEREGWLANLDLAASDPAALASGRRGREFSDSEVYKYLEALAWEIGRRGGADASGDAIAPAGAAAVDALEARFRAIVARVAAAQEPDGYLNTRFGRPGQQPRWSDLEWGHELYCLGHLFQAAVARARTRPGADDGLVEVARRAADLVCEVFGAGGDPRICGHAEVELGLVELGRALGEPRYVDQARRFVERHGRGTLADIEWGRSYYQDDVAVRDAEALRGHAVRANYLSAGAVDVAIEAGDDELLGALHAQWDRTVERRTYVTGGQGSHHQDEAFGEDWELPSDRAYSETCAGVASVMFSWRLLLAHGDARHADLIERTLFNVVETSPDASGTAFYYANTLHQRVPGAPADADTVSPRAHSSLRAPWFEVSCCPPNTARTFASLAAYVASADASGIQLHQYAPASIRTRLDDGQEVAIDVATEYPASGRVAVRVLTDASSPWRLSLRVPAWATGARLVVRPADGSPSQAIDADAHGRAGTVSFERSWRSGDEVELGLPMRSRFTAPDARVDAVRGCLAVERGPEVYALESVDLGGTALEASDFADLRVDPAVPPRETDGDAGAPRVVVRLVDPRTDASADVPLVPYHAWAERGPSTMRVWLPVLGV</sequence>
<proteinExistence type="predicted"/>
<dbReference type="GO" id="GO:0016787">
    <property type="term" value="F:hydrolase activity"/>
    <property type="evidence" value="ECO:0007669"/>
    <property type="project" value="UniProtKB-KW"/>
</dbReference>
<keyword evidence="5" id="KW-1185">Reference proteome</keyword>
<dbReference type="GO" id="GO:0005975">
    <property type="term" value="P:carbohydrate metabolic process"/>
    <property type="evidence" value="ECO:0007669"/>
    <property type="project" value="InterPro"/>
</dbReference>
<dbReference type="InterPro" id="IPR012878">
    <property type="entry name" value="Beta-AFase-like_GH127_cat"/>
</dbReference>
<reference evidence="4 5" key="1">
    <citation type="submission" date="2019-10" db="EMBL/GenBank/DDBJ databases">
        <authorList>
            <person name="Nie G."/>
            <person name="Ming H."/>
            <person name="Yi B."/>
        </authorList>
    </citation>
    <scope>NUCLEOTIDE SEQUENCE [LARGE SCALE GENOMIC DNA]</scope>
    <source>
        <strain evidence="4 5">CFH 90414</strain>
    </source>
</reference>